<dbReference type="RefSeq" id="XP_024771891.1">
    <property type="nucleotide sequence ID" value="XM_024919468.1"/>
</dbReference>
<keyword evidence="1" id="KW-1133">Transmembrane helix</keyword>
<organism evidence="2 3">
    <name type="scientific">Trichoderma harzianum CBS 226.95</name>
    <dbReference type="NCBI Taxonomy" id="983964"/>
    <lineage>
        <taxon>Eukaryota</taxon>
        <taxon>Fungi</taxon>
        <taxon>Dikarya</taxon>
        <taxon>Ascomycota</taxon>
        <taxon>Pezizomycotina</taxon>
        <taxon>Sordariomycetes</taxon>
        <taxon>Hypocreomycetidae</taxon>
        <taxon>Hypocreales</taxon>
        <taxon>Hypocreaceae</taxon>
        <taxon>Trichoderma</taxon>
    </lineage>
</organism>
<gene>
    <name evidence="2" type="ORF">M431DRAFT_510395</name>
</gene>
<accession>A0A2T4A591</accession>
<keyword evidence="1" id="KW-0472">Membrane</keyword>
<protein>
    <submittedName>
        <fullName evidence="2">Uncharacterized protein</fullName>
    </submittedName>
</protein>
<reference evidence="2 3" key="1">
    <citation type="submission" date="2016-07" db="EMBL/GenBank/DDBJ databases">
        <title>Multiple horizontal gene transfer events from other fungi enriched the ability of initially mycotrophic Trichoderma (Ascomycota) to feed on dead plant biomass.</title>
        <authorList>
            <consortium name="DOE Joint Genome Institute"/>
            <person name="Aerts A."/>
            <person name="Atanasova L."/>
            <person name="Chenthamara K."/>
            <person name="Zhang J."/>
            <person name="Grujic M."/>
            <person name="Henrissat B."/>
            <person name="Kuo A."/>
            <person name="Salamov A."/>
            <person name="Lipzen A."/>
            <person name="Labutti K."/>
            <person name="Barry K."/>
            <person name="Miao Y."/>
            <person name="Rahimi M.J."/>
            <person name="Shen Q."/>
            <person name="Grigoriev I.V."/>
            <person name="Kubicek C.P."/>
            <person name="Druzhinina I.S."/>
        </authorList>
    </citation>
    <scope>NUCLEOTIDE SEQUENCE [LARGE SCALE GENOMIC DNA]</scope>
    <source>
        <strain evidence="2 3">CBS 226.95</strain>
    </source>
</reference>
<dbReference type="AlphaFoldDB" id="A0A2T4A591"/>
<evidence type="ECO:0000313" key="3">
    <source>
        <dbReference type="Proteomes" id="UP000241690"/>
    </source>
</evidence>
<dbReference type="EMBL" id="KZ679684">
    <property type="protein sequence ID" value="PTB52214.1"/>
    <property type="molecule type" value="Genomic_DNA"/>
</dbReference>
<keyword evidence="1" id="KW-0812">Transmembrane</keyword>
<proteinExistence type="predicted"/>
<sequence>MEYGSSSCMQRQRIKDGFTGLGLFWVTNVLRILPYPFCMHLLRSFVSVPRYRELS</sequence>
<evidence type="ECO:0000313" key="2">
    <source>
        <dbReference type="EMBL" id="PTB52214.1"/>
    </source>
</evidence>
<dbReference type="Proteomes" id="UP000241690">
    <property type="component" value="Unassembled WGS sequence"/>
</dbReference>
<feature type="transmembrane region" description="Helical" evidence="1">
    <location>
        <begin position="21"/>
        <end position="42"/>
    </location>
</feature>
<keyword evidence="3" id="KW-1185">Reference proteome</keyword>
<name>A0A2T4A591_TRIHA</name>
<dbReference type="GeneID" id="36628037"/>
<evidence type="ECO:0000256" key="1">
    <source>
        <dbReference type="SAM" id="Phobius"/>
    </source>
</evidence>